<dbReference type="GeneID" id="93590876"/>
<dbReference type="Proteomes" id="UP000283090">
    <property type="component" value="Unassembled WGS sequence"/>
</dbReference>
<protein>
    <recommendedName>
        <fullName evidence="9">Copper-fist domain-containing protein</fullName>
    </recommendedName>
</protein>
<dbReference type="GO" id="GO:0006878">
    <property type="term" value="P:intracellular copper ion homeostasis"/>
    <property type="evidence" value="ECO:0007669"/>
    <property type="project" value="TreeGrafter"/>
</dbReference>
<keyword evidence="4" id="KW-0186">Copper</keyword>
<feature type="region of interest" description="Disordered" evidence="8">
    <location>
        <begin position="521"/>
        <end position="570"/>
    </location>
</feature>
<evidence type="ECO:0000256" key="8">
    <source>
        <dbReference type="SAM" id="MobiDB-lite"/>
    </source>
</evidence>
<gene>
    <name evidence="10" type="ORF">DFL_008565</name>
</gene>
<dbReference type="PROSITE" id="PS50073">
    <property type="entry name" value="COPPER_FIST_2"/>
    <property type="match status" value="1"/>
</dbReference>
<organism evidence="10 11">
    <name type="scientific">Arthrobotrys flagrans</name>
    <name type="common">Nematode-trapping fungus</name>
    <name type="synonym">Trichothecium flagrans</name>
    <dbReference type="NCBI Taxonomy" id="97331"/>
    <lineage>
        <taxon>Eukaryota</taxon>
        <taxon>Fungi</taxon>
        <taxon>Dikarya</taxon>
        <taxon>Ascomycota</taxon>
        <taxon>Pezizomycotina</taxon>
        <taxon>Orbiliomycetes</taxon>
        <taxon>Orbiliales</taxon>
        <taxon>Orbiliaceae</taxon>
        <taxon>Arthrobotrys</taxon>
    </lineage>
</organism>
<comment type="subcellular location">
    <subcellularLocation>
        <location evidence="1">Nucleus</location>
    </subcellularLocation>
</comment>
<keyword evidence="7" id="KW-0539">Nucleus</keyword>
<dbReference type="VEuPathDB" id="FungiDB:DFL_008565"/>
<dbReference type="GO" id="GO:0005634">
    <property type="term" value="C:nucleus"/>
    <property type="evidence" value="ECO:0007669"/>
    <property type="project" value="UniProtKB-SubCell"/>
</dbReference>
<dbReference type="GO" id="GO:0005507">
    <property type="term" value="F:copper ion binding"/>
    <property type="evidence" value="ECO:0007669"/>
    <property type="project" value="InterPro"/>
</dbReference>
<dbReference type="InterPro" id="IPR051763">
    <property type="entry name" value="Copper_Homeo_Regul"/>
</dbReference>
<evidence type="ECO:0000313" key="10">
    <source>
        <dbReference type="EMBL" id="RVD80671.1"/>
    </source>
</evidence>
<comment type="caution">
    <text evidence="10">The sequence shown here is derived from an EMBL/GenBank/DDBJ whole genome shotgun (WGS) entry which is preliminary data.</text>
</comment>
<sequence length="570" mass="60901">MPMINGVKFACEPCMRGHRSSKCTHSDRILIKVRKPGRPLSSCPHEAGTCSCEIASVAIPKSSNSCPCGTPDEKVKKEDKGSKSRTGSHLSSIPSTPVHQVPMPPAYGFPTVFLSPGIENPGDFMAGVDPQMWPQAGFNGMNPIDPFASPVDLNAPLGQQFFPPGPPPSLSPVPIIKAPSSEKSCCKSEFTPMDANNFIDAAAAGFPGTQAAPLHPNSQFGDFQTPKEQRARRHTTEMYPRKRASVGAYPEGDMGQFGAHGPVGRSTSVPNVPIMAVPVAPGIPYGAQQAEPISLDNQDPSYAIYSARRYNQRQVNYMNAIREAHERHQQEEADAARRASQASEHARKINGSCCAPPDPSMPYVLPHGQECGCGPNCSCVMCITHPYNTATIEYIRNIHQTMQTPEQSSEEHSPSNVGFAHSVTGVEFPPAGGVSMFCDAALDNMLDEKDMLGMQGNQLSPSAFIQLDYNLGTCSQHNGGCMCGDGCQCIGCLTHGGHNGVPFHSDPEASLLAQPLTEHPLGEAQVDAQSDGLPLDDQKANDNSDGSIWKVEESSSSSGIQPTSNKNYGS</sequence>
<evidence type="ECO:0000313" key="11">
    <source>
        <dbReference type="Proteomes" id="UP000283090"/>
    </source>
</evidence>
<dbReference type="RefSeq" id="XP_067486215.1">
    <property type="nucleotide sequence ID" value="XM_067638315.1"/>
</dbReference>
<dbReference type="AlphaFoldDB" id="A0A436ZP47"/>
<dbReference type="InterPro" id="IPR001083">
    <property type="entry name" value="Cu_fist_DNA-bd_dom"/>
</dbReference>
<dbReference type="Gene3D" id="3.90.430.10">
    <property type="entry name" value="Copper fist DNA-binding domain"/>
    <property type="match status" value="1"/>
</dbReference>
<keyword evidence="3" id="KW-0862">Zinc</keyword>
<dbReference type="GO" id="GO:0000981">
    <property type="term" value="F:DNA-binding transcription factor activity, RNA polymerase II-specific"/>
    <property type="evidence" value="ECO:0007669"/>
    <property type="project" value="TreeGrafter"/>
</dbReference>
<dbReference type="SMART" id="SM01090">
    <property type="entry name" value="Copper-fist"/>
    <property type="match status" value="1"/>
</dbReference>
<dbReference type="GO" id="GO:0045944">
    <property type="term" value="P:positive regulation of transcription by RNA polymerase II"/>
    <property type="evidence" value="ECO:0007669"/>
    <property type="project" value="TreeGrafter"/>
</dbReference>
<keyword evidence="5" id="KW-0805">Transcription regulation</keyword>
<evidence type="ECO:0000256" key="2">
    <source>
        <dbReference type="ARBA" id="ARBA00022723"/>
    </source>
</evidence>
<evidence type="ECO:0000256" key="6">
    <source>
        <dbReference type="ARBA" id="ARBA00023163"/>
    </source>
</evidence>
<dbReference type="Pfam" id="PF00649">
    <property type="entry name" value="Copper-fist"/>
    <property type="match status" value="1"/>
</dbReference>
<keyword evidence="2" id="KW-0479">Metal-binding</keyword>
<evidence type="ECO:0000256" key="7">
    <source>
        <dbReference type="ARBA" id="ARBA00023242"/>
    </source>
</evidence>
<dbReference type="SUPFAM" id="SSF57879">
    <property type="entry name" value="Zinc domain conserved in yeast copper-regulated transcription factors"/>
    <property type="match status" value="1"/>
</dbReference>
<name>A0A436ZP47_ARTFL</name>
<feature type="region of interest" description="Disordered" evidence="8">
    <location>
        <begin position="63"/>
        <end position="101"/>
    </location>
</feature>
<dbReference type="PANTHER" id="PTHR28088:SF9">
    <property type="entry name" value="TRANSCRIPTION FACTOR GRISEA, PUTATIVE (AFU_ORTHOLOGUE AFUA_1G13190)-RELATED"/>
    <property type="match status" value="1"/>
</dbReference>
<dbReference type="GO" id="GO:0000978">
    <property type="term" value="F:RNA polymerase II cis-regulatory region sequence-specific DNA binding"/>
    <property type="evidence" value="ECO:0007669"/>
    <property type="project" value="TreeGrafter"/>
</dbReference>
<dbReference type="PANTHER" id="PTHR28088">
    <property type="entry name" value="TRANSCRIPTIONAL ACTIVATOR HAA1-RELATED"/>
    <property type="match status" value="1"/>
</dbReference>
<dbReference type="InterPro" id="IPR036395">
    <property type="entry name" value="Cu_fist_DNA-bd_dom_sf"/>
</dbReference>
<dbReference type="SMART" id="SM00412">
    <property type="entry name" value="Cu_FIST"/>
    <property type="match status" value="1"/>
</dbReference>
<keyword evidence="11" id="KW-1185">Reference proteome</keyword>
<dbReference type="EMBL" id="SAEB01000012">
    <property type="protein sequence ID" value="RVD80671.1"/>
    <property type="molecule type" value="Genomic_DNA"/>
</dbReference>
<evidence type="ECO:0000256" key="1">
    <source>
        <dbReference type="ARBA" id="ARBA00004123"/>
    </source>
</evidence>
<feature type="compositionally biased region" description="Polar residues" evidence="8">
    <location>
        <begin position="559"/>
        <end position="570"/>
    </location>
</feature>
<evidence type="ECO:0000256" key="5">
    <source>
        <dbReference type="ARBA" id="ARBA00023015"/>
    </source>
</evidence>
<feature type="compositionally biased region" description="Polar residues" evidence="8">
    <location>
        <begin position="84"/>
        <end position="98"/>
    </location>
</feature>
<evidence type="ECO:0000256" key="3">
    <source>
        <dbReference type="ARBA" id="ARBA00022833"/>
    </source>
</evidence>
<feature type="compositionally biased region" description="Basic and acidic residues" evidence="8">
    <location>
        <begin position="71"/>
        <end position="82"/>
    </location>
</feature>
<feature type="domain" description="Copper-fist" evidence="9">
    <location>
        <begin position="1"/>
        <end position="40"/>
    </location>
</feature>
<proteinExistence type="predicted"/>
<dbReference type="OrthoDB" id="5600085at2759"/>
<dbReference type="GO" id="GO:0006879">
    <property type="term" value="P:intracellular iron ion homeostasis"/>
    <property type="evidence" value="ECO:0007669"/>
    <property type="project" value="TreeGrafter"/>
</dbReference>
<reference evidence="10 11" key="1">
    <citation type="submission" date="2019-01" db="EMBL/GenBank/DDBJ databases">
        <title>Intercellular communication is required for trap formation in the nematode-trapping fungus Duddingtonia flagrans.</title>
        <authorList>
            <person name="Youssar L."/>
            <person name="Wernet V."/>
            <person name="Hensel N."/>
            <person name="Hildebrandt H.-G."/>
            <person name="Fischer R."/>
        </authorList>
    </citation>
    <scope>NUCLEOTIDE SEQUENCE [LARGE SCALE GENOMIC DNA]</scope>
    <source>
        <strain evidence="10 11">CBS H-5679</strain>
    </source>
</reference>
<evidence type="ECO:0000256" key="4">
    <source>
        <dbReference type="ARBA" id="ARBA00023008"/>
    </source>
</evidence>
<keyword evidence="6" id="KW-0804">Transcription</keyword>
<accession>A0A436ZP47</accession>
<dbReference type="PRINTS" id="PR00617">
    <property type="entry name" value="COPPERFIST"/>
</dbReference>
<dbReference type="FunFam" id="3.90.430.10:FF:000001">
    <property type="entry name" value="Copper fist DNA-binding protein"/>
    <property type="match status" value="1"/>
</dbReference>
<evidence type="ECO:0000259" key="9">
    <source>
        <dbReference type="PROSITE" id="PS50073"/>
    </source>
</evidence>